<gene>
    <name evidence="3" type="ORF">GCM10022254_23330</name>
</gene>
<dbReference type="Gene3D" id="1.10.260.40">
    <property type="entry name" value="lambda repressor-like DNA-binding domains"/>
    <property type="match status" value="1"/>
</dbReference>
<organism evidence="3 4">
    <name type="scientific">Actinomadura meridiana</name>
    <dbReference type="NCBI Taxonomy" id="559626"/>
    <lineage>
        <taxon>Bacteria</taxon>
        <taxon>Bacillati</taxon>
        <taxon>Actinomycetota</taxon>
        <taxon>Actinomycetes</taxon>
        <taxon>Streptosporangiales</taxon>
        <taxon>Thermomonosporaceae</taxon>
        <taxon>Actinomadura</taxon>
    </lineage>
</organism>
<dbReference type="InterPro" id="IPR010982">
    <property type="entry name" value="Lambda_DNA-bd_dom_sf"/>
</dbReference>
<dbReference type="Proteomes" id="UP001501710">
    <property type="component" value="Unassembled WGS sequence"/>
</dbReference>
<evidence type="ECO:0000259" key="2">
    <source>
        <dbReference type="SMART" id="SM00530"/>
    </source>
</evidence>
<dbReference type="SUPFAM" id="SSF47413">
    <property type="entry name" value="lambda repressor-like DNA-binding domains"/>
    <property type="match status" value="1"/>
</dbReference>
<comment type="caution">
    <text evidence="3">The sequence shown here is derived from an EMBL/GenBank/DDBJ whole genome shotgun (WGS) entry which is preliminary data.</text>
</comment>
<evidence type="ECO:0000313" key="3">
    <source>
        <dbReference type="EMBL" id="GAA4229878.1"/>
    </source>
</evidence>
<sequence length="291" mass="32685">MSTRPSEATPPNLRADTREHPMASSRDTNPSAFQEAFVNELRARRQADGISRNKLAAKLGCTPQWIAKVETFEKPPSEGLAQDLDTYYQMGGTFHRMWEKHVEARMNGLIPTGFRPLIEAEKETDRVSIFEPLLIPGLFQTEDYARLVLSASRRPDKLEELVSIRVGRQVILDKADPPWIFLLLRESVIRDLQPELLHGQCERLLDLAGRHTIAVQIIPVRARLFHPTGFQILGFPQAGSIAYMEGTGEHGQTLTNPEAVRKLVVLFDLARSEALSAEDSMALIRAHMEGT</sequence>
<keyword evidence="4" id="KW-1185">Reference proteome</keyword>
<dbReference type="InterPro" id="IPR001387">
    <property type="entry name" value="Cro/C1-type_HTH"/>
</dbReference>
<dbReference type="EMBL" id="BAABAS010000005">
    <property type="protein sequence ID" value="GAA4229878.1"/>
    <property type="molecule type" value="Genomic_DNA"/>
</dbReference>
<dbReference type="Pfam" id="PF19054">
    <property type="entry name" value="DUF5753"/>
    <property type="match status" value="1"/>
</dbReference>
<name>A0ABP8BXN2_9ACTN</name>
<accession>A0ABP8BXN2</accession>
<feature type="region of interest" description="Disordered" evidence="1">
    <location>
        <begin position="1"/>
        <end position="31"/>
    </location>
</feature>
<proteinExistence type="predicted"/>
<feature type="domain" description="HTH cro/C1-type" evidence="2">
    <location>
        <begin position="40"/>
        <end position="95"/>
    </location>
</feature>
<dbReference type="CDD" id="cd00093">
    <property type="entry name" value="HTH_XRE"/>
    <property type="match status" value="1"/>
</dbReference>
<evidence type="ECO:0000313" key="4">
    <source>
        <dbReference type="Proteomes" id="UP001501710"/>
    </source>
</evidence>
<dbReference type="InterPro" id="IPR043917">
    <property type="entry name" value="DUF5753"/>
</dbReference>
<evidence type="ECO:0000256" key="1">
    <source>
        <dbReference type="SAM" id="MobiDB-lite"/>
    </source>
</evidence>
<dbReference type="Pfam" id="PF13560">
    <property type="entry name" value="HTH_31"/>
    <property type="match status" value="1"/>
</dbReference>
<protein>
    <recommendedName>
        <fullName evidence="2">HTH cro/C1-type domain-containing protein</fullName>
    </recommendedName>
</protein>
<dbReference type="SMART" id="SM00530">
    <property type="entry name" value="HTH_XRE"/>
    <property type="match status" value="1"/>
</dbReference>
<reference evidence="4" key="1">
    <citation type="journal article" date="2019" name="Int. J. Syst. Evol. Microbiol.">
        <title>The Global Catalogue of Microorganisms (GCM) 10K type strain sequencing project: providing services to taxonomists for standard genome sequencing and annotation.</title>
        <authorList>
            <consortium name="The Broad Institute Genomics Platform"/>
            <consortium name="The Broad Institute Genome Sequencing Center for Infectious Disease"/>
            <person name="Wu L."/>
            <person name="Ma J."/>
        </authorList>
    </citation>
    <scope>NUCLEOTIDE SEQUENCE [LARGE SCALE GENOMIC DNA]</scope>
    <source>
        <strain evidence="4">JCM 17440</strain>
    </source>
</reference>